<evidence type="ECO:0000313" key="3">
    <source>
        <dbReference type="Proteomes" id="UP000631114"/>
    </source>
</evidence>
<keyword evidence="3" id="KW-1185">Reference proteome</keyword>
<name>A0A835HTS9_9MAGN</name>
<dbReference type="InterPro" id="IPR001810">
    <property type="entry name" value="F-box_dom"/>
</dbReference>
<evidence type="ECO:0000259" key="1">
    <source>
        <dbReference type="PROSITE" id="PS50181"/>
    </source>
</evidence>
<dbReference type="AlphaFoldDB" id="A0A835HTS9"/>
<feature type="domain" description="F-box" evidence="1">
    <location>
        <begin position="94"/>
        <end position="139"/>
    </location>
</feature>
<dbReference type="Proteomes" id="UP000631114">
    <property type="component" value="Unassembled WGS sequence"/>
</dbReference>
<dbReference type="SUPFAM" id="SSF81383">
    <property type="entry name" value="F-box domain"/>
    <property type="match status" value="1"/>
</dbReference>
<gene>
    <name evidence="2" type="ORF">IFM89_003934</name>
</gene>
<sequence>MAFNAAKRKTGHEKEEFKSGILPRDMMFDILSRLPIKPLARFSLEQEDYFCMIQKKELEVILRSKALRTQHASRACPSWSFFIRRSKRRKENVENMSNVLPHEIYFEIFSRLEVRSLLRLKQVCKLWCNLIRDPIFVNIHMNRAKENENYGNLKYIYRRKDSSLFSFSSDDNVDRWRWMEHPFGSSSKEIRVCYSCNGLLCLTCNDKNKTICLWNPVTRDHKVLPSPPTEDPPISFSSRPHLEYGFGYCRSTNDYEVVRVVSYCDYNTVHFSVAYVYSLAKDSWRKTQDGPCITGITGDGASGVLLNDSLHWIESHCSWNPRVVAFDIGGKEFRTVAPPDYKDSSFLKIAELGGMLGLLRYDRSKESYLEGWVMKGYGLRESWTKLVIVKQRIAYSKLCNFLPKNSLSKVSIDNHYEVLYHANSGTMFYLEVTTSMGVCIEPRTYIESLVGF</sequence>
<reference evidence="2 3" key="1">
    <citation type="submission" date="2020-10" db="EMBL/GenBank/DDBJ databases">
        <title>The Coptis chinensis genome and diversification of protoberbering-type alkaloids.</title>
        <authorList>
            <person name="Wang B."/>
            <person name="Shu S."/>
            <person name="Song C."/>
            <person name="Liu Y."/>
        </authorList>
    </citation>
    <scope>NUCLEOTIDE SEQUENCE [LARGE SCALE GENOMIC DNA]</scope>
    <source>
        <strain evidence="2">HL-2020</strain>
        <tissue evidence="2">Leaf</tissue>
    </source>
</reference>
<dbReference type="InterPro" id="IPR017451">
    <property type="entry name" value="F-box-assoc_interact_dom"/>
</dbReference>
<dbReference type="InterPro" id="IPR050796">
    <property type="entry name" value="SCF_F-box_component"/>
</dbReference>
<dbReference type="SMART" id="SM00256">
    <property type="entry name" value="FBOX"/>
    <property type="match status" value="1"/>
</dbReference>
<dbReference type="Pfam" id="PF07734">
    <property type="entry name" value="FBA_1"/>
    <property type="match status" value="1"/>
</dbReference>
<dbReference type="OrthoDB" id="591557at2759"/>
<organism evidence="2 3">
    <name type="scientific">Coptis chinensis</name>
    <dbReference type="NCBI Taxonomy" id="261450"/>
    <lineage>
        <taxon>Eukaryota</taxon>
        <taxon>Viridiplantae</taxon>
        <taxon>Streptophyta</taxon>
        <taxon>Embryophyta</taxon>
        <taxon>Tracheophyta</taxon>
        <taxon>Spermatophyta</taxon>
        <taxon>Magnoliopsida</taxon>
        <taxon>Ranunculales</taxon>
        <taxon>Ranunculaceae</taxon>
        <taxon>Coptidoideae</taxon>
        <taxon>Coptis</taxon>
    </lineage>
</organism>
<protein>
    <recommendedName>
        <fullName evidence="1">F-box domain-containing protein</fullName>
    </recommendedName>
</protein>
<proteinExistence type="predicted"/>
<evidence type="ECO:0000313" key="2">
    <source>
        <dbReference type="EMBL" id="KAF9604188.1"/>
    </source>
</evidence>
<dbReference type="PANTHER" id="PTHR31672">
    <property type="entry name" value="BNACNNG10540D PROTEIN"/>
    <property type="match status" value="1"/>
</dbReference>
<dbReference type="EMBL" id="JADFTS010000005">
    <property type="protein sequence ID" value="KAF9604188.1"/>
    <property type="molecule type" value="Genomic_DNA"/>
</dbReference>
<dbReference type="InterPro" id="IPR011043">
    <property type="entry name" value="Gal_Oxase/kelch_b-propeller"/>
</dbReference>
<dbReference type="Gene3D" id="1.20.1280.50">
    <property type="match status" value="1"/>
</dbReference>
<dbReference type="InterPro" id="IPR036047">
    <property type="entry name" value="F-box-like_dom_sf"/>
</dbReference>
<comment type="caution">
    <text evidence="2">The sequence shown here is derived from an EMBL/GenBank/DDBJ whole genome shotgun (WGS) entry which is preliminary data.</text>
</comment>
<dbReference type="InterPro" id="IPR006527">
    <property type="entry name" value="F-box-assoc_dom_typ1"/>
</dbReference>
<dbReference type="NCBIfam" id="TIGR01640">
    <property type="entry name" value="F_box_assoc_1"/>
    <property type="match status" value="1"/>
</dbReference>
<accession>A0A835HTS9</accession>
<dbReference type="PROSITE" id="PS50181">
    <property type="entry name" value="FBOX"/>
    <property type="match status" value="1"/>
</dbReference>
<dbReference type="PANTHER" id="PTHR31672:SF13">
    <property type="entry name" value="F-BOX PROTEIN CPR30-LIKE"/>
    <property type="match status" value="1"/>
</dbReference>
<dbReference type="Pfam" id="PF12937">
    <property type="entry name" value="F-box-like"/>
    <property type="match status" value="1"/>
</dbReference>
<dbReference type="SUPFAM" id="SSF50965">
    <property type="entry name" value="Galactose oxidase, central domain"/>
    <property type="match status" value="1"/>
</dbReference>